<proteinExistence type="predicted"/>
<dbReference type="EMBL" id="CM044701">
    <property type="protein sequence ID" value="KAI5682511.1"/>
    <property type="molecule type" value="Genomic_DNA"/>
</dbReference>
<name>A0ACC0CCK3_CATRO</name>
<sequence length="195" mass="21800">MKIINKTLSGREEQSVIPKSEEDRLRERNPSSFPSIKKTTQIGMGANESYNPSNDEDDESSKEEERVEGRRNMEKELGPILEGISISLSLNPSSLCNENIFLLVPSMKICLSSHLSLEDPLMSSSVMFEPSCYGLSNLDGTSLVELNMLVFALEFDGNSLQLVCLITSTRRRRHTKEFEGEGEDVGEKLILCYGD</sequence>
<keyword evidence="2" id="KW-1185">Reference proteome</keyword>
<comment type="caution">
    <text evidence="1">The sequence shown here is derived from an EMBL/GenBank/DDBJ whole genome shotgun (WGS) entry which is preliminary data.</text>
</comment>
<protein>
    <submittedName>
        <fullName evidence="1">Uncharacterized protein</fullName>
    </submittedName>
</protein>
<dbReference type="Proteomes" id="UP001060085">
    <property type="component" value="Linkage Group LG01"/>
</dbReference>
<accession>A0ACC0CCK3</accession>
<organism evidence="1 2">
    <name type="scientific">Catharanthus roseus</name>
    <name type="common">Madagascar periwinkle</name>
    <name type="synonym">Vinca rosea</name>
    <dbReference type="NCBI Taxonomy" id="4058"/>
    <lineage>
        <taxon>Eukaryota</taxon>
        <taxon>Viridiplantae</taxon>
        <taxon>Streptophyta</taxon>
        <taxon>Embryophyta</taxon>
        <taxon>Tracheophyta</taxon>
        <taxon>Spermatophyta</taxon>
        <taxon>Magnoliopsida</taxon>
        <taxon>eudicotyledons</taxon>
        <taxon>Gunneridae</taxon>
        <taxon>Pentapetalae</taxon>
        <taxon>asterids</taxon>
        <taxon>lamiids</taxon>
        <taxon>Gentianales</taxon>
        <taxon>Apocynaceae</taxon>
        <taxon>Rauvolfioideae</taxon>
        <taxon>Vinceae</taxon>
        <taxon>Catharanthinae</taxon>
        <taxon>Catharanthus</taxon>
    </lineage>
</organism>
<evidence type="ECO:0000313" key="1">
    <source>
        <dbReference type="EMBL" id="KAI5682511.1"/>
    </source>
</evidence>
<evidence type="ECO:0000313" key="2">
    <source>
        <dbReference type="Proteomes" id="UP001060085"/>
    </source>
</evidence>
<reference evidence="2" key="1">
    <citation type="journal article" date="2023" name="Nat. Plants">
        <title>Single-cell RNA sequencing provides a high-resolution roadmap for understanding the multicellular compartmentation of specialized metabolism.</title>
        <authorList>
            <person name="Sun S."/>
            <person name="Shen X."/>
            <person name="Li Y."/>
            <person name="Li Y."/>
            <person name="Wang S."/>
            <person name="Li R."/>
            <person name="Zhang H."/>
            <person name="Shen G."/>
            <person name="Guo B."/>
            <person name="Wei J."/>
            <person name="Xu J."/>
            <person name="St-Pierre B."/>
            <person name="Chen S."/>
            <person name="Sun C."/>
        </authorList>
    </citation>
    <scope>NUCLEOTIDE SEQUENCE [LARGE SCALE GENOMIC DNA]</scope>
</reference>
<gene>
    <name evidence="1" type="ORF">M9H77_03739</name>
</gene>